<evidence type="ECO:0000256" key="11">
    <source>
        <dbReference type="RuleBase" id="RU004181"/>
    </source>
</evidence>
<sequence length="161" mass="17933">MKQSGLLLAAGLLIFDQVTKNLILAFLYEGQKEILPFFNLTHVWNRGVSFGLFNHEHSGAWILACLALAITAIFLVWLWRVEQRGLALAIGAVIGGALGNVIDRIRFQAVVDFLDFHAFGWHYPAFNVADSAVVLGIAYIILDGLFFEPKRSKSEHHAQNV</sequence>
<feature type="active site" evidence="9">
    <location>
        <position position="130"/>
    </location>
</feature>
<evidence type="ECO:0000256" key="7">
    <source>
        <dbReference type="ARBA" id="ARBA00022989"/>
    </source>
</evidence>
<evidence type="ECO:0000256" key="10">
    <source>
        <dbReference type="RuleBase" id="RU000594"/>
    </source>
</evidence>
<evidence type="ECO:0000256" key="2">
    <source>
        <dbReference type="ARBA" id="ARBA00022475"/>
    </source>
</evidence>
<keyword evidence="7 9" id="KW-1133">Transmembrane helix</keyword>
<keyword evidence="6 9" id="KW-0378">Hydrolase</keyword>
<comment type="function">
    <text evidence="9 10">This protein specifically catalyzes the removal of signal peptides from prolipoproteins.</text>
</comment>
<dbReference type="EC" id="3.4.23.36" evidence="9"/>
<feature type="transmembrane region" description="Helical" evidence="9">
    <location>
        <begin position="125"/>
        <end position="147"/>
    </location>
</feature>
<dbReference type="NCBIfam" id="TIGR00077">
    <property type="entry name" value="lspA"/>
    <property type="match status" value="1"/>
</dbReference>
<dbReference type="PRINTS" id="PR00781">
    <property type="entry name" value="LIPOSIGPTASE"/>
</dbReference>
<accession>A0A7T5R4M5</accession>
<keyword evidence="3 9" id="KW-0645">Protease</keyword>
<dbReference type="EMBL" id="CP066681">
    <property type="protein sequence ID" value="QQG37483.1"/>
    <property type="molecule type" value="Genomic_DNA"/>
</dbReference>
<gene>
    <name evidence="9 12" type="primary">lspA</name>
    <name evidence="12" type="ORF">HYS17_11855</name>
</gene>
<evidence type="ECO:0000256" key="5">
    <source>
        <dbReference type="ARBA" id="ARBA00022750"/>
    </source>
</evidence>
<keyword evidence="4 9" id="KW-0812">Transmembrane</keyword>
<dbReference type="InterPro" id="IPR001872">
    <property type="entry name" value="Peptidase_A8"/>
</dbReference>
<evidence type="ECO:0000256" key="3">
    <source>
        <dbReference type="ARBA" id="ARBA00022670"/>
    </source>
</evidence>
<dbReference type="PANTHER" id="PTHR33695">
    <property type="entry name" value="LIPOPROTEIN SIGNAL PEPTIDASE"/>
    <property type="match status" value="1"/>
</dbReference>
<keyword evidence="5 9" id="KW-0064">Aspartyl protease</keyword>
<evidence type="ECO:0000256" key="1">
    <source>
        <dbReference type="ARBA" id="ARBA00006139"/>
    </source>
</evidence>
<dbReference type="Proteomes" id="UP000595362">
    <property type="component" value="Chromosome"/>
</dbReference>
<feature type="transmembrane region" description="Helical" evidence="9">
    <location>
        <begin position="59"/>
        <end position="79"/>
    </location>
</feature>
<protein>
    <recommendedName>
        <fullName evidence="9">Lipoprotein signal peptidase</fullName>
        <ecNumber evidence="9">3.4.23.36</ecNumber>
    </recommendedName>
    <alternativeName>
        <fullName evidence="9">Prolipoprotein signal peptidase</fullName>
    </alternativeName>
    <alternativeName>
        <fullName evidence="9">Signal peptidase II</fullName>
        <shortName evidence="9">SPase II</shortName>
    </alternativeName>
</protein>
<dbReference type="UniPathway" id="UPA00665"/>
<evidence type="ECO:0000256" key="8">
    <source>
        <dbReference type="ARBA" id="ARBA00023136"/>
    </source>
</evidence>
<comment type="catalytic activity">
    <reaction evidence="9 10">
        <text>Release of signal peptides from bacterial membrane prolipoproteins. Hydrolyzes -Xaa-Yaa-Zaa-|-(S,diacylglyceryl)Cys-, in which Xaa is hydrophobic (preferably Leu), and Yaa (Ala or Ser) and Zaa (Gly or Ala) have small, neutral side chains.</text>
        <dbReference type="EC" id="3.4.23.36"/>
    </reaction>
</comment>
<organism evidence="12 13">
    <name type="scientific">Micavibrio aeruginosavorus</name>
    <dbReference type="NCBI Taxonomy" id="349221"/>
    <lineage>
        <taxon>Bacteria</taxon>
        <taxon>Pseudomonadati</taxon>
        <taxon>Bdellovibrionota</taxon>
        <taxon>Bdellovibrionia</taxon>
        <taxon>Bdellovibrionales</taxon>
        <taxon>Pseudobdellovibrionaceae</taxon>
        <taxon>Micavibrio</taxon>
    </lineage>
</organism>
<dbReference type="PANTHER" id="PTHR33695:SF1">
    <property type="entry name" value="LIPOPROTEIN SIGNAL PEPTIDASE"/>
    <property type="match status" value="1"/>
</dbReference>
<feature type="transmembrane region" description="Helical" evidence="9">
    <location>
        <begin position="86"/>
        <end position="105"/>
    </location>
</feature>
<comment type="similarity">
    <text evidence="1 9 11">Belongs to the peptidase A8 family.</text>
</comment>
<dbReference type="GO" id="GO:0006508">
    <property type="term" value="P:proteolysis"/>
    <property type="evidence" value="ECO:0007669"/>
    <property type="project" value="UniProtKB-KW"/>
</dbReference>
<dbReference type="PROSITE" id="PS00855">
    <property type="entry name" value="SPASE_II"/>
    <property type="match status" value="1"/>
</dbReference>
<name>A0A7T5R4M5_9BACT</name>
<feature type="active site" evidence="9">
    <location>
        <position position="112"/>
    </location>
</feature>
<dbReference type="HAMAP" id="MF_00161">
    <property type="entry name" value="LspA"/>
    <property type="match status" value="1"/>
</dbReference>
<dbReference type="AlphaFoldDB" id="A0A7T5R4M5"/>
<proteinExistence type="inferred from homology"/>
<keyword evidence="8 9" id="KW-0472">Membrane</keyword>
<comment type="subcellular location">
    <subcellularLocation>
        <location evidence="9">Cell membrane</location>
        <topology evidence="9">Multi-pass membrane protein</topology>
    </subcellularLocation>
</comment>
<comment type="pathway">
    <text evidence="9">Protein modification; lipoprotein biosynthesis (signal peptide cleavage).</text>
</comment>
<evidence type="ECO:0000313" key="12">
    <source>
        <dbReference type="EMBL" id="QQG37483.1"/>
    </source>
</evidence>
<keyword evidence="2 9" id="KW-1003">Cell membrane</keyword>
<evidence type="ECO:0000313" key="13">
    <source>
        <dbReference type="Proteomes" id="UP000595362"/>
    </source>
</evidence>
<dbReference type="GO" id="GO:0005886">
    <property type="term" value="C:plasma membrane"/>
    <property type="evidence" value="ECO:0007669"/>
    <property type="project" value="UniProtKB-SubCell"/>
</dbReference>
<evidence type="ECO:0000256" key="9">
    <source>
        <dbReference type="HAMAP-Rule" id="MF_00161"/>
    </source>
</evidence>
<dbReference type="Pfam" id="PF01252">
    <property type="entry name" value="Peptidase_A8"/>
    <property type="match status" value="1"/>
</dbReference>
<evidence type="ECO:0000256" key="4">
    <source>
        <dbReference type="ARBA" id="ARBA00022692"/>
    </source>
</evidence>
<comment type="caution">
    <text evidence="9">Lacks conserved residue(s) required for the propagation of feature annotation.</text>
</comment>
<reference evidence="12 13" key="1">
    <citation type="submission" date="2020-07" db="EMBL/GenBank/DDBJ databases">
        <title>Huge and variable diversity of episymbiotic CPR bacteria and DPANN archaea in groundwater ecosystems.</title>
        <authorList>
            <person name="He C.Y."/>
            <person name="Keren R."/>
            <person name="Whittaker M."/>
            <person name="Farag I.F."/>
            <person name="Doudna J."/>
            <person name="Cate J.H.D."/>
            <person name="Banfield J.F."/>
        </authorList>
    </citation>
    <scope>NUCLEOTIDE SEQUENCE [LARGE SCALE GENOMIC DNA]</scope>
    <source>
        <strain evidence="12">NC_groundwater_70_Ag_B-0.1um_54_66</strain>
    </source>
</reference>
<dbReference type="GO" id="GO:0004190">
    <property type="term" value="F:aspartic-type endopeptidase activity"/>
    <property type="evidence" value="ECO:0007669"/>
    <property type="project" value="UniProtKB-UniRule"/>
</dbReference>
<evidence type="ECO:0000256" key="6">
    <source>
        <dbReference type="ARBA" id="ARBA00022801"/>
    </source>
</evidence>